<accession>A0A8H7V6X6</accession>
<reference evidence="1" key="1">
    <citation type="submission" date="2020-12" db="EMBL/GenBank/DDBJ databases">
        <title>Metabolic potential, ecology and presence of endohyphal bacteria is reflected in genomic diversity of Mucoromycotina.</title>
        <authorList>
            <person name="Muszewska A."/>
            <person name="Okrasinska A."/>
            <person name="Steczkiewicz K."/>
            <person name="Drgas O."/>
            <person name="Orlowska M."/>
            <person name="Perlinska-Lenart U."/>
            <person name="Aleksandrzak-Piekarczyk T."/>
            <person name="Szatraj K."/>
            <person name="Zielenkiewicz U."/>
            <person name="Pilsyk S."/>
            <person name="Malc E."/>
            <person name="Mieczkowski P."/>
            <person name="Kruszewska J.S."/>
            <person name="Biernat P."/>
            <person name="Pawlowska J."/>
        </authorList>
    </citation>
    <scope>NUCLEOTIDE SEQUENCE</scope>
    <source>
        <strain evidence="1">WA0000017839</strain>
    </source>
</reference>
<name>A0A8H7V6X6_9FUNG</name>
<dbReference type="AlphaFoldDB" id="A0A8H7V6X6"/>
<evidence type="ECO:0000313" key="2">
    <source>
        <dbReference type="Proteomes" id="UP000603453"/>
    </source>
</evidence>
<comment type="caution">
    <text evidence="1">The sequence shown here is derived from an EMBL/GenBank/DDBJ whole genome shotgun (WGS) entry which is preliminary data.</text>
</comment>
<organism evidence="1 2">
    <name type="scientific">Mucor saturninus</name>
    <dbReference type="NCBI Taxonomy" id="64648"/>
    <lineage>
        <taxon>Eukaryota</taxon>
        <taxon>Fungi</taxon>
        <taxon>Fungi incertae sedis</taxon>
        <taxon>Mucoromycota</taxon>
        <taxon>Mucoromycotina</taxon>
        <taxon>Mucoromycetes</taxon>
        <taxon>Mucorales</taxon>
        <taxon>Mucorineae</taxon>
        <taxon>Mucoraceae</taxon>
        <taxon>Mucor</taxon>
    </lineage>
</organism>
<dbReference type="OrthoDB" id="2237161at2759"/>
<evidence type="ECO:0000313" key="1">
    <source>
        <dbReference type="EMBL" id="KAG2203484.1"/>
    </source>
</evidence>
<protein>
    <submittedName>
        <fullName evidence="1">Uncharacterized protein</fullName>
    </submittedName>
</protein>
<dbReference type="Proteomes" id="UP000603453">
    <property type="component" value="Unassembled WGS sequence"/>
</dbReference>
<gene>
    <name evidence="1" type="ORF">INT47_008211</name>
</gene>
<dbReference type="EMBL" id="JAEPRD010000051">
    <property type="protein sequence ID" value="KAG2203484.1"/>
    <property type="molecule type" value="Genomic_DNA"/>
</dbReference>
<proteinExistence type="predicted"/>
<sequence>MTAVKLAKRASHIDNVSITFKKKDLCHSGNRSKTNVANMTNYFKLFNAFRVQISFAKQLSSIGWASSCLLFNAETIAPCLNETPLTPLLALVHCLIEQESSLMNFAQPNDPTLISLYTKMKKI</sequence>
<keyword evidence="2" id="KW-1185">Reference proteome</keyword>